<accession>A0A501PYL5</accession>
<dbReference type="AlphaFoldDB" id="A0A501PYL5"/>
<proteinExistence type="predicted"/>
<protein>
    <recommendedName>
        <fullName evidence="3">WG repeat-containing protein</fullName>
    </recommendedName>
</protein>
<dbReference type="EMBL" id="VFJE01000056">
    <property type="protein sequence ID" value="TPD65650.1"/>
    <property type="molecule type" value="Genomic_DNA"/>
</dbReference>
<dbReference type="RefSeq" id="WP_140002006.1">
    <property type="nucleotide sequence ID" value="NZ_VFJE01000056.1"/>
</dbReference>
<name>A0A501PYL5_9FLAO</name>
<evidence type="ECO:0008006" key="3">
    <source>
        <dbReference type="Google" id="ProtNLM"/>
    </source>
</evidence>
<organism evidence="1 2">
    <name type="scientific">Flavobacterium microcysteis</name>
    <dbReference type="NCBI Taxonomy" id="2596891"/>
    <lineage>
        <taxon>Bacteria</taxon>
        <taxon>Pseudomonadati</taxon>
        <taxon>Bacteroidota</taxon>
        <taxon>Flavobacteriia</taxon>
        <taxon>Flavobacteriales</taxon>
        <taxon>Flavobacteriaceae</taxon>
        <taxon>Flavobacterium</taxon>
    </lineage>
</organism>
<dbReference type="OrthoDB" id="1312899at2"/>
<gene>
    <name evidence="1" type="ORF">FJA49_15790</name>
</gene>
<reference evidence="1 2" key="1">
    <citation type="submission" date="2019-06" db="EMBL/GenBank/DDBJ databases">
        <title>Flavobacterium sp. MaA-Y11 from geoumgang.</title>
        <authorList>
            <person name="Jeong S."/>
        </authorList>
    </citation>
    <scope>NUCLEOTIDE SEQUENCE [LARGE SCALE GENOMIC DNA]</scope>
    <source>
        <strain evidence="1 2">MaA-Y11</strain>
    </source>
</reference>
<evidence type="ECO:0000313" key="2">
    <source>
        <dbReference type="Proteomes" id="UP000319175"/>
    </source>
</evidence>
<dbReference type="InterPro" id="IPR046661">
    <property type="entry name" value="DUF6770"/>
</dbReference>
<keyword evidence="2" id="KW-1185">Reference proteome</keyword>
<dbReference type="Pfam" id="PF20559">
    <property type="entry name" value="DUF6770"/>
    <property type="match status" value="2"/>
</dbReference>
<sequence>MKNNFLLLFCFFSFSILKAQIVDLQKLSKGRLYSSDVIKDENNNLRGYFLLFETDKIAKETYQLEYVVLDENLTKVTNGFITEMKYESWFFKAEKISVRVSIYKDKLLLQFADSFEGTEYFKRYRLLSIKDNQLSKPFIYSKGKMIVDPTFDRKNTNIADNQSENIVVYEGVGLMVDSESLDKKITNLNKSYLAHIDGDFKEIWRYNYNNVEDKILNDLNYVHSDEDVIVLFKHPYKGSLTRKYLNELSLLFLDSKTGVLRNEFAFPEIEKYGYRVVDCKITSDKVYLFGNYSETDKKGFIDDTDNLGLFNFVFDKKTGKLTKSHYLKWESLSAKLPIDKNGYVKKEGYLFPHEMLLTGEGKIILVAEAFLQSPITTNNLYFFEMNDNLDVNQVFTVEKFRNKFPKTSGHSSSIKKYGLFDFIDYQDLGDNEFLFLFSDNEKKSKNRNKSTLYGIVSYSEGKFKKQTLELKTETSTVNAYNAKKGYIMLVEDFDEKNKATELRLEKINY</sequence>
<dbReference type="Proteomes" id="UP000319175">
    <property type="component" value="Unassembled WGS sequence"/>
</dbReference>
<comment type="caution">
    <text evidence="1">The sequence shown here is derived from an EMBL/GenBank/DDBJ whole genome shotgun (WGS) entry which is preliminary data.</text>
</comment>
<reference evidence="1 2" key="2">
    <citation type="submission" date="2019-06" db="EMBL/GenBank/DDBJ databases">
        <authorList>
            <person name="Seo Y."/>
        </authorList>
    </citation>
    <scope>NUCLEOTIDE SEQUENCE [LARGE SCALE GENOMIC DNA]</scope>
    <source>
        <strain evidence="1 2">MaA-Y11</strain>
    </source>
</reference>
<evidence type="ECO:0000313" key="1">
    <source>
        <dbReference type="EMBL" id="TPD65650.1"/>
    </source>
</evidence>